<dbReference type="InterPro" id="IPR051061">
    <property type="entry name" value="Zinc_finger_trans_reg"/>
</dbReference>
<dbReference type="Gene3D" id="3.30.160.60">
    <property type="entry name" value="Classic Zinc Finger"/>
    <property type="match status" value="5"/>
</dbReference>
<keyword evidence="13" id="KW-1185">Reference proteome</keyword>
<name>A0A4P9Z8V3_9ASCO</name>
<evidence type="ECO:0000256" key="9">
    <source>
        <dbReference type="PROSITE-ProRule" id="PRU00042"/>
    </source>
</evidence>
<feature type="non-terminal residue" evidence="12">
    <location>
        <position position="345"/>
    </location>
</feature>
<sequence>KCYVCSYPDCEKAYNRPVLLRQHENSHENKRPFVCSEEGCGKAFFKKSNLQDHGFSHLPMYARPYACTLCEKKFISLDRLRRHELTHTERYKCQRAGCGHTYGSQISLRHHLDVFHDRVLNCDVCNKVFQLRRLVKEHRIKKHSAVPAYACVVGGCYAVFSNQNSLLAHVDSKHPDLECELCNERFTGFRALSIHMSVHHNGGRGCSVDIGYDAQKSSFVQKSEPRDTVTDPSSDPVASKDAESPNSTALDRCLAKLENPSYQSLTKRMGYVAEVVCDDLEPHRRCGRPPTIKSLPLPSSGAFIINMVTKGVAKEYLCPYKSCQRKYVRKHAYDKHLKQHLNLIE</sequence>
<evidence type="ECO:0000256" key="8">
    <source>
        <dbReference type="ARBA" id="ARBA00023242"/>
    </source>
</evidence>
<evidence type="ECO:0000259" key="11">
    <source>
        <dbReference type="PROSITE" id="PS50157"/>
    </source>
</evidence>
<protein>
    <recommendedName>
        <fullName evidence="11">C2H2-type domain-containing protein</fullName>
    </recommendedName>
</protein>
<evidence type="ECO:0000256" key="10">
    <source>
        <dbReference type="SAM" id="MobiDB-lite"/>
    </source>
</evidence>
<dbReference type="PROSITE" id="PS50157">
    <property type="entry name" value="ZINC_FINGER_C2H2_2"/>
    <property type="match status" value="5"/>
</dbReference>
<organism evidence="12 13">
    <name type="scientific">Metschnikowia bicuspidata</name>
    <dbReference type="NCBI Taxonomy" id="27322"/>
    <lineage>
        <taxon>Eukaryota</taxon>
        <taxon>Fungi</taxon>
        <taxon>Dikarya</taxon>
        <taxon>Ascomycota</taxon>
        <taxon>Saccharomycotina</taxon>
        <taxon>Pichiomycetes</taxon>
        <taxon>Metschnikowiaceae</taxon>
        <taxon>Metschnikowia</taxon>
    </lineage>
</organism>
<dbReference type="EMBL" id="ML004507">
    <property type="protein sequence ID" value="RKP29136.1"/>
    <property type="molecule type" value="Genomic_DNA"/>
</dbReference>
<dbReference type="InterPro" id="IPR013087">
    <property type="entry name" value="Znf_C2H2_type"/>
</dbReference>
<keyword evidence="4 9" id="KW-0863">Zinc-finger</keyword>
<dbReference type="GO" id="GO:0008270">
    <property type="term" value="F:zinc ion binding"/>
    <property type="evidence" value="ECO:0007669"/>
    <property type="project" value="UniProtKB-KW"/>
</dbReference>
<keyword evidence="2" id="KW-0479">Metal-binding</keyword>
<dbReference type="PROSITE" id="PS00028">
    <property type="entry name" value="ZINC_FINGER_C2H2_1"/>
    <property type="match status" value="7"/>
</dbReference>
<keyword evidence="6" id="KW-0805">Transcription regulation</keyword>
<evidence type="ECO:0000256" key="5">
    <source>
        <dbReference type="ARBA" id="ARBA00022833"/>
    </source>
</evidence>
<evidence type="ECO:0000256" key="3">
    <source>
        <dbReference type="ARBA" id="ARBA00022737"/>
    </source>
</evidence>
<evidence type="ECO:0000256" key="2">
    <source>
        <dbReference type="ARBA" id="ARBA00022723"/>
    </source>
</evidence>
<evidence type="ECO:0000256" key="4">
    <source>
        <dbReference type="ARBA" id="ARBA00022771"/>
    </source>
</evidence>
<dbReference type="GO" id="GO:0006357">
    <property type="term" value="P:regulation of transcription by RNA polymerase II"/>
    <property type="evidence" value="ECO:0007669"/>
    <property type="project" value="TreeGrafter"/>
</dbReference>
<feature type="region of interest" description="Disordered" evidence="10">
    <location>
        <begin position="220"/>
        <end position="246"/>
    </location>
</feature>
<keyword evidence="8" id="KW-0539">Nucleus</keyword>
<gene>
    <name evidence="12" type="ORF">METBISCDRAFT_9834</name>
</gene>
<dbReference type="OrthoDB" id="4748970at2759"/>
<dbReference type="FunFam" id="3.30.160.60:FF:000145">
    <property type="entry name" value="Zinc finger protein 574"/>
    <property type="match status" value="1"/>
</dbReference>
<dbReference type="AlphaFoldDB" id="A0A4P9Z8V3"/>
<dbReference type="GO" id="GO:0005634">
    <property type="term" value="C:nucleus"/>
    <property type="evidence" value="ECO:0007669"/>
    <property type="project" value="UniProtKB-SubCell"/>
</dbReference>
<comment type="subcellular location">
    <subcellularLocation>
        <location evidence="1">Nucleus</location>
    </subcellularLocation>
</comment>
<evidence type="ECO:0000256" key="7">
    <source>
        <dbReference type="ARBA" id="ARBA00023163"/>
    </source>
</evidence>
<dbReference type="Pfam" id="PF00096">
    <property type="entry name" value="zf-C2H2"/>
    <property type="match status" value="3"/>
</dbReference>
<feature type="domain" description="C2H2-type" evidence="11">
    <location>
        <begin position="33"/>
        <end position="57"/>
    </location>
</feature>
<keyword evidence="3" id="KW-0677">Repeat</keyword>
<dbReference type="SUPFAM" id="SSF57667">
    <property type="entry name" value="beta-beta-alpha zinc fingers"/>
    <property type="match status" value="3"/>
</dbReference>
<feature type="domain" description="C2H2-type" evidence="11">
    <location>
        <begin position="177"/>
        <end position="205"/>
    </location>
</feature>
<keyword evidence="7" id="KW-0804">Transcription</keyword>
<dbReference type="Proteomes" id="UP000268321">
    <property type="component" value="Unassembled WGS sequence"/>
</dbReference>
<keyword evidence="5" id="KW-0862">Zinc</keyword>
<feature type="non-terminal residue" evidence="12">
    <location>
        <position position="1"/>
    </location>
</feature>
<proteinExistence type="predicted"/>
<accession>A0A4P9Z8V3</accession>
<feature type="domain" description="C2H2-type" evidence="11">
    <location>
        <begin position="91"/>
        <end position="116"/>
    </location>
</feature>
<feature type="domain" description="C2H2-type" evidence="11">
    <location>
        <begin position="65"/>
        <end position="92"/>
    </location>
</feature>
<dbReference type="PANTHER" id="PTHR46179:SF13">
    <property type="entry name" value="C2H2-TYPE DOMAIN-CONTAINING PROTEIN"/>
    <property type="match status" value="1"/>
</dbReference>
<dbReference type="InterPro" id="IPR036236">
    <property type="entry name" value="Znf_C2H2_sf"/>
</dbReference>
<evidence type="ECO:0000313" key="13">
    <source>
        <dbReference type="Proteomes" id="UP000268321"/>
    </source>
</evidence>
<evidence type="ECO:0000313" key="12">
    <source>
        <dbReference type="EMBL" id="RKP29136.1"/>
    </source>
</evidence>
<reference evidence="13" key="1">
    <citation type="journal article" date="2018" name="Nat. Microbiol.">
        <title>Leveraging single-cell genomics to expand the fungal tree of life.</title>
        <authorList>
            <person name="Ahrendt S.R."/>
            <person name="Quandt C.A."/>
            <person name="Ciobanu D."/>
            <person name="Clum A."/>
            <person name="Salamov A."/>
            <person name="Andreopoulos B."/>
            <person name="Cheng J.F."/>
            <person name="Woyke T."/>
            <person name="Pelin A."/>
            <person name="Henrissat B."/>
            <person name="Reynolds N.K."/>
            <person name="Benny G.L."/>
            <person name="Smith M.E."/>
            <person name="James T.Y."/>
            <person name="Grigoriev I.V."/>
        </authorList>
    </citation>
    <scope>NUCLEOTIDE SEQUENCE [LARGE SCALE GENOMIC DNA]</scope>
    <source>
        <strain evidence="13">Baker2002</strain>
    </source>
</reference>
<evidence type="ECO:0000256" key="6">
    <source>
        <dbReference type="ARBA" id="ARBA00023015"/>
    </source>
</evidence>
<evidence type="ECO:0000256" key="1">
    <source>
        <dbReference type="ARBA" id="ARBA00004123"/>
    </source>
</evidence>
<dbReference type="SMART" id="SM00355">
    <property type="entry name" value="ZnF_C2H2"/>
    <property type="match status" value="8"/>
</dbReference>
<feature type="domain" description="C2H2-type" evidence="11">
    <location>
        <begin position="3"/>
        <end position="32"/>
    </location>
</feature>
<dbReference type="PANTHER" id="PTHR46179">
    <property type="entry name" value="ZINC FINGER PROTEIN"/>
    <property type="match status" value="1"/>
</dbReference>